<feature type="transmembrane region" description="Helical" evidence="1">
    <location>
        <begin position="21"/>
        <end position="41"/>
    </location>
</feature>
<dbReference type="PANTHER" id="PTHR34220">
    <property type="entry name" value="SENSOR HISTIDINE KINASE YPDA"/>
    <property type="match status" value="1"/>
</dbReference>
<dbReference type="GO" id="GO:0016020">
    <property type="term" value="C:membrane"/>
    <property type="evidence" value="ECO:0007669"/>
    <property type="project" value="InterPro"/>
</dbReference>
<gene>
    <name evidence="3" type="ORF">CFOLD11_00070</name>
</gene>
<evidence type="ECO:0000313" key="4">
    <source>
        <dbReference type="Proteomes" id="UP001057868"/>
    </source>
</evidence>
<name>A0A9W5XXH5_9CLOT</name>
<keyword evidence="1" id="KW-0812">Transmembrane</keyword>
<dbReference type="Pfam" id="PF06580">
    <property type="entry name" value="His_kinase"/>
    <property type="match status" value="1"/>
</dbReference>
<feature type="transmembrane region" description="Helical" evidence="1">
    <location>
        <begin position="47"/>
        <end position="64"/>
    </location>
</feature>
<accession>A0A9W5XXH5</accession>
<dbReference type="EMBL" id="BQXY01000001">
    <property type="protein sequence ID" value="GKU23181.1"/>
    <property type="molecule type" value="Genomic_DNA"/>
</dbReference>
<sequence>MLRDVMKKKTRRNIIIDFSMHIKRTIEVFLILANLFCLYMAITYRIIWVLAIIILNMLYYIINLKTTRYKDENYKIKVLERKLLEDESHTVFNTLNIISYFSRNDDSLARKLIVELSTYLRDVLKNDKEIVEIGEEIKTLNSYIYIQKIRFEQDLELVTNINDVEWVPKLLLLRLIKLSCKINIINQKEATSRLDIYSTNNIDNYVVTCKNFNKEEINYENFNDEFVKFFKEELMIKYKANLTIDISSEEAKISIYINKSYLGEADV</sequence>
<keyword evidence="1" id="KW-1133">Transmembrane helix</keyword>
<dbReference type="PANTHER" id="PTHR34220:SF7">
    <property type="entry name" value="SENSOR HISTIDINE KINASE YPDA"/>
    <property type="match status" value="1"/>
</dbReference>
<evidence type="ECO:0000259" key="2">
    <source>
        <dbReference type="Pfam" id="PF06580"/>
    </source>
</evidence>
<evidence type="ECO:0000256" key="1">
    <source>
        <dbReference type="SAM" id="Phobius"/>
    </source>
</evidence>
<feature type="domain" description="Signal transduction histidine kinase internal region" evidence="2">
    <location>
        <begin position="89"/>
        <end position="154"/>
    </location>
</feature>
<reference evidence="3" key="1">
    <citation type="journal article" date="2023" name="Int. J. Syst. Evol. Microbiol.">
        <title>&lt;i&gt;Clostridium folliculivorans&lt;/i&gt; sp. nov., isolated from soil samples of an organic paddy in Japan.</title>
        <authorList>
            <person name="Tazawa J."/>
            <person name="Kobayashi H."/>
            <person name="Tanizawa Y."/>
            <person name="Uchino A."/>
            <person name="Tanaka F."/>
            <person name="Urashima Y."/>
            <person name="Miura S."/>
            <person name="Sakamoto M."/>
            <person name="Ohkuma M."/>
            <person name="Tohno M."/>
        </authorList>
    </citation>
    <scope>NUCLEOTIDE SEQUENCE</scope>
    <source>
        <strain evidence="3">D1-1</strain>
    </source>
</reference>
<dbReference type="AlphaFoldDB" id="A0A9W5XXH5"/>
<protein>
    <recommendedName>
        <fullName evidence="2">Signal transduction histidine kinase internal region domain-containing protein</fullName>
    </recommendedName>
</protein>
<dbReference type="InterPro" id="IPR050640">
    <property type="entry name" value="Bact_2-comp_sensor_kinase"/>
</dbReference>
<dbReference type="Proteomes" id="UP001057868">
    <property type="component" value="Unassembled WGS sequence"/>
</dbReference>
<keyword evidence="4" id="KW-1185">Reference proteome</keyword>
<keyword evidence="1" id="KW-0472">Membrane</keyword>
<proteinExistence type="predicted"/>
<comment type="caution">
    <text evidence="3">The sequence shown here is derived from an EMBL/GenBank/DDBJ whole genome shotgun (WGS) entry which is preliminary data.</text>
</comment>
<evidence type="ECO:0000313" key="3">
    <source>
        <dbReference type="EMBL" id="GKU23181.1"/>
    </source>
</evidence>
<dbReference type="GO" id="GO:0000155">
    <property type="term" value="F:phosphorelay sensor kinase activity"/>
    <property type="evidence" value="ECO:0007669"/>
    <property type="project" value="InterPro"/>
</dbReference>
<dbReference type="InterPro" id="IPR010559">
    <property type="entry name" value="Sig_transdc_His_kin_internal"/>
</dbReference>
<organism evidence="3 4">
    <name type="scientific">Clostridium folliculivorans</name>
    <dbReference type="NCBI Taxonomy" id="2886038"/>
    <lineage>
        <taxon>Bacteria</taxon>
        <taxon>Bacillati</taxon>
        <taxon>Bacillota</taxon>
        <taxon>Clostridia</taxon>
        <taxon>Eubacteriales</taxon>
        <taxon>Clostridiaceae</taxon>
        <taxon>Clostridium</taxon>
    </lineage>
</organism>